<accession>A0A4Y7K5G1</accession>
<dbReference type="EMBL" id="CM010720">
    <property type="protein sequence ID" value="RZC67235.1"/>
    <property type="molecule type" value="Genomic_DNA"/>
</dbReference>
<name>A0A4Y7K5G1_PAPSO</name>
<dbReference type="GO" id="GO:0043565">
    <property type="term" value="F:sequence-specific DNA binding"/>
    <property type="evidence" value="ECO:0007669"/>
    <property type="project" value="TreeGrafter"/>
</dbReference>
<dbReference type="InterPro" id="IPR051358">
    <property type="entry name" value="TF_AMS/ICE1/BHLH6-like"/>
</dbReference>
<organism evidence="6 7">
    <name type="scientific">Papaver somniferum</name>
    <name type="common">Opium poppy</name>
    <dbReference type="NCBI Taxonomy" id="3469"/>
    <lineage>
        <taxon>Eukaryota</taxon>
        <taxon>Viridiplantae</taxon>
        <taxon>Streptophyta</taxon>
        <taxon>Embryophyta</taxon>
        <taxon>Tracheophyta</taxon>
        <taxon>Spermatophyta</taxon>
        <taxon>Magnoliopsida</taxon>
        <taxon>Ranunculales</taxon>
        <taxon>Papaveraceae</taxon>
        <taxon>Papaveroideae</taxon>
        <taxon>Papaver</taxon>
    </lineage>
</organism>
<dbReference type="InterPro" id="IPR036638">
    <property type="entry name" value="HLH_DNA-bd_sf"/>
</dbReference>
<dbReference type="Proteomes" id="UP000316621">
    <property type="component" value="Chromosome 6"/>
</dbReference>
<evidence type="ECO:0000259" key="5">
    <source>
        <dbReference type="PROSITE" id="PS50888"/>
    </source>
</evidence>
<comment type="subcellular location">
    <subcellularLocation>
        <location evidence="1">Nucleus</location>
    </subcellularLocation>
</comment>
<proteinExistence type="predicted"/>
<dbReference type="PANTHER" id="PTHR31945">
    <property type="entry name" value="TRANSCRIPTION FACTOR SCREAM2-RELATED"/>
    <property type="match status" value="1"/>
</dbReference>
<sequence length="239" mass="26942">MSERNRRKRLNNQLFTLRGLVPCITKVFFDNELSYYNLKMQMDKRSVLVDALAYLQDILNQTQKEIEAGVTEDPGHAIIDSAAMSPDSLTENVEIDHPPCHHLGVVLEKSVINADVEGQPQPIMSTALEPKTTPYSAVFPAITKMEAEKVDEEIYMLKIVYNKALGAMSQVQRSVEMLKGFDFINVSVSEYDQHHMQSSSFLRVKKIKGSLLVTDEENLIERVKVMAKQLGLNLPSADD</sequence>
<dbReference type="Pfam" id="PF00010">
    <property type="entry name" value="HLH"/>
    <property type="match status" value="1"/>
</dbReference>
<dbReference type="PROSITE" id="PS50888">
    <property type="entry name" value="BHLH"/>
    <property type="match status" value="1"/>
</dbReference>
<dbReference type="OMA" id="TEDPGHA"/>
<dbReference type="InterPro" id="IPR011598">
    <property type="entry name" value="bHLH_dom"/>
</dbReference>
<keyword evidence="4" id="KW-0539">Nucleus</keyword>
<reference evidence="6 7" key="1">
    <citation type="journal article" date="2018" name="Science">
        <title>The opium poppy genome and morphinan production.</title>
        <authorList>
            <person name="Guo L."/>
            <person name="Winzer T."/>
            <person name="Yang X."/>
            <person name="Li Y."/>
            <person name="Ning Z."/>
            <person name="He Z."/>
            <person name="Teodor R."/>
            <person name="Lu Y."/>
            <person name="Bowser T.A."/>
            <person name="Graham I.A."/>
            <person name="Ye K."/>
        </authorList>
    </citation>
    <scope>NUCLEOTIDE SEQUENCE [LARGE SCALE GENOMIC DNA]</scope>
    <source>
        <strain evidence="7">cv. HN1</strain>
        <tissue evidence="6">Leaves</tissue>
    </source>
</reference>
<evidence type="ECO:0000256" key="1">
    <source>
        <dbReference type="ARBA" id="ARBA00004123"/>
    </source>
</evidence>
<feature type="domain" description="BHLH" evidence="5">
    <location>
        <begin position="1"/>
        <end position="58"/>
    </location>
</feature>
<dbReference type="PANTHER" id="PTHR31945:SF11">
    <property type="entry name" value="TRANSCRIPTION FACTOR ABORTED MICROSPORES"/>
    <property type="match status" value="1"/>
</dbReference>
<keyword evidence="7" id="KW-1185">Reference proteome</keyword>
<keyword evidence="2" id="KW-0805">Transcription regulation</keyword>
<gene>
    <name evidence="6" type="ORF">C5167_010915</name>
</gene>
<protein>
    <recommendedName>
        <fullName evidence="5">BHLH domain-containing protein</fullName>
    </recommendedName>
</protein>
<dbReference type="SUPFAM" id="SSF47459">
    <property type="entry name" value="HLH, helix-loop-helix DNA-binding domain"/>
    <property type="match status" value="1"/>
</dbReference>
<dbReference type="AlphaFoldDB" id="A0A4Y7K5G1"/>
<keyword evidence="3" id="KW-0804">Transcription</keyword>
<evidence type="ECO:0000256" key="2">
    <source>
        <dbReference type="ARBA" id="ARBA00023015"/>
    </source>
</evidence>
<evidence type="ECO:0000313" key="7">
    <source>
        <dbReference type="Proteomes" id="UP000316621"/>
    </source>
</evidence>
<dbReference type="GO" id="GO:0046983">
    <property type="term" value="F:protein dimerization activity"/>
    <property type="evidence" value="ECO:0007669"/>
    <property type="project" value="InterPro"/>
</dbReference>
<evidence type="ECO:0000256" key="3">
    <source>
        <dbReference type="ARBA" id="ARBA00023163"/>
    </source>
</evidence>
<evidence type="ECO:0000313" key="6">
    <source>
        <dbReference type="EMBL" id="RZC67235.1"/>
    </source>
</evidence>
<evidence type="ECO:0000256" key="4">
    <source>
        <dbReference type="ARBA" id="ARBA00023242"/>
    </source>
</evidence>
<dbReference type="Gene3D" id="4.10.280.10">
    <property type="entry name" value="Helix-loop-helix DNA-binding domain"/>
    <property type="match status" value="1"/>
</dbReference>
<dbReference type="GO" id="GO:0005634">
    <property type="term" value="C:nucleus"/>
    <property type="evidence" value="ECO:0007669"/>
    <property type="project" value="UniProtKB-SubCell"/>
</dbReference>
<dbReference type="Gramene" id="RZC67235">
    <property type="protein sequence ID" value="RZC67235"/>
    <property type="gene ID" value="C5167_010915"/>
</dbReference>
<dbReference type="SMART" id="SM00353">
    <property type="entry name" value="HLH"/>
    <property type="match status" value="1"/>
</dbReference>
<dbReference type="GO" id="GO:0003700">
    <property type="term" value="F:DNA-binding transcription factor activity"/>
    <property type="evidence" value="ECO:0007669"/>
    <property type="project" value="TreeGrafter"/>
</dbReference>